<protein>
    <submittedName>
        <fullName evidence="1">Uncharacterized protein</fullName>
    </submittedName>
</protein>
<comment type="caution">
    <text evidence="1">The sequence shown here is derived from an EMBL/GenBank/DDBJ whole genome shotgun (WGS) entry which is preliminary data.</text>
</comment>
<gene>
    <name evidence="1" type="ORF">LCGC14_2039720</name>
</gene>
<reference evidence="1" key="1">
    <citation type="journal article" date="2015" name="Nature">
        <title>Complex archaea that bridge the gap between prokaryotes and eukaryotes.</title>
        <authorList>
            <person name="Spang A."/>
            <person name="Saw J.H."/>
            <person name="Jorgensen S.L."/>
            <person name="Zaremba-Niedzwiedzka K."/>
            <person name="Martijn J."/>
            <person name="Lind A.E."/>
            <person name="van Eijk R."/>
            <person name="Schleper C."/>
            <person name="Guy L."/>
            <person name="Ettema T.J."/>
        </authorList>
    </citation>
    <scope>NUCLEOTIDE SEQUENCE</scope>
</reference>
<accession>A0A0F9H5P4</accession>
<name>A0A0F9H5P4_9ZZZZ</name>
<organism evidence="1">
    <name type="scientific">marine sediment metagenome</name>
    <dbReference type="NCBI Taxonomy" id="412755"/>
    <lineage>
        <taxon>unclassified sequences</taxon>
        <taxon>metagenomes</taxon>
        <taxon>ecological metagenomes</taxon>
    </lineage>
</organism>
<evidence type="ECO:0000313" key="1">
    <source>
        <dbReference type="EMBL" id="KKL76955.1"/>
    </source>
</evidence>
<dbReference type="EMBL" id="LAZR01023892">
    <property type="protein sequence ID" value="KKL76955.1"/>
    <property type="molecule type" value="Genomic_DNA"/>
</dbReference>
<dbReference type="AlphaFoldDB" id="A0A0F9H5P4"/>
<sequence length="71" mass="8299">MMDNLNKTTVLFEDDGWLLLKANEDESFGHPLWHDDNPYKSGIYHKCVKHPQIKRVSGCWQEGRVVAMQQL</sequence>
<proteinExistence type="predicted"/>